<dbReference type="RefSeq" id="WP_277865394.1">
    <property type="nucleotide sequence ID" value="NZ_JAKKUT010000001.1"/>
</dbReference>
<dbReference type="EMBL" id="JAKKUT010000001">
    <property type="protein sequence ID" value="MDG2989470.1"/>
    <property type="molecule type" value="Genomic_DNA"/>
</dbReference>
<accession>A0ABT6EUA9</accession>
<sequence>MKSLFAVPLFVMAPLFSLAVGGIAPALAESYPPEAVESFITDCTQKFQQKAPPGFSNRGTSFCTCMIQGIQDQMSFAEFQQLGDAPDNSTLQPIERACMAKMFSFKQ</sequence>
<protein>
    <submittedName>
        <fullName evidence="2">Uncharacterized protein</fullName>
    </submittedName>
</protein>
<keyword evidence="3" id="KW-1185">Reference proteome</keyword>
<feature type="chain" id="PRO_5046707329" evidence="1">
    <location>
        <begin position="20"/>
        <end position="107"/>
    </location>
</feature>
<proteinExistence type="predicted"/>
<comment type="caution">
    <text evidence="2">The sequence shown here is derived from an EMBL/GenBank/DDBJ whole genome shotgun (WGS) entry which is preliminary data.</text>
</comment>
<dbReference type="Proteomes" id="UP001154265">
    <property type="component" value="Unassembled WGS sequence"/>
</dbReference>
<evidence type="ECO:0000313" key="3">
    <source>
        <dbReference type="Proteomes" id="UP001154265"/>
    </source>
</evidence>
<reference evidence="2" key="1">
    <citation type="journal article" date="2022" name="Genome Biol. Evol.">
        <title>A New Gene Family Diagnostic for Intracellular Biomineralization of Amorphous Ca Carbonates by Cyanobacteria.</title>
        <authorList>
            <person name="Benzerara K."/>
            <person name="Duprat E."/>
            <person name="Bitard-Feildel T."/>
            <person name="Caumes G."/>
            <person name="Cassier-Chauvat C."/>
            <person name="Chauvat F."/>
            <person name="Dezi M."/>
            <person name="Diop S.I."/>
            <person name="Gaschignard G."/>
            <person name="Gorgen S."/>
            <person name="Gugger M."/>
            <person name="Lopez-Garcia P."/>
            <person name="Millet M."/>
            <person name="Skouri-Panet F."/>
            <person name="Moreira D."/>
            <person name="Callebaut I."/>
        </authorList>
    </citation>
    <scope>NUCLEOTIDE SEQUENCE</scope>
    <source>
        <strain evidence="2">G9</strain>
    </source>
</reference>
<name>A0ABT6EUA9_9SYNE</name>
<gene>
    <name evidence="2" type="ORF">L3556_00770</name>
</gene>
<reference evidence="2" key="2">
    <citation type="submission" date="2022-01" db="EMBL/GenBank/DDBJ databases">
        <authorList>
            <person name="Zivanovic Y."/>
            <person name="Moreira D."/>
            <person name="Lopez-Garcia P."/>
        </authorList>
    </citation>
    <scope>NUCLEOTIDE SEQUENCE</scope>
    <source>
        <strain evidence="2">G9</strain>
    </source>
</reference>
<evidence type="ECO:0000256" key="1">
    <source>
        <dbReference type="SAM" id="SignalP"/>
    </source>
</evidence>
<keyword evidence="1" id="KW-0732">Signal</keyword>
<evidence type="ECO:0000313" key="2">
    <source>
        <dbReference type="EMBL" id="MDG2989470.1"/>
    </source>
</evidence>
<feature type="signal peptide" evidence="1">
    <location>
        <begin position="1"/>
        <end position="19"/>
    </location>
</feature>
<organism evidence="2 3">
    <name type="scientific">Candidatus Synechococcus calcipolaris G9</name>
    <dbReference type="NCBI Taxonomy" id="1497997"/>
    <lineage>
        <taxon>Bacteria</taxon>
        <taxon>Bacillati</taxon>
        <taxon>Cyanobacteriota</taxon>
        <taxon>Cyanophyceae</taxon>
        <taxon>Synechococcales</taxon>
        <taxon>Synechococcaceae</taxon>
        <taxon>Synechococcus</taxon>
    </lineage>
</organism>